<organism evidence="1 2">
    <name type="scientific">Gossypium arboreum</name>
    <name type="common">Tree cotton</name>
    <name type="synonym">Gossypium nanking</name>
    <dbReference type="NCBI Taxonomy" id="29729"/>
    <lineage>
        <taxon>Eukaryota</taxon>
        <taxon>Viridiplantae</taxon>
        <taxon>Streptophyta</taxon>
        <taxon>Embryophyta</taxon>
        <taxon>Tracheophyta</taxon>
        <taxon>Spermatophyta</taxon>
        <taxon>Magnoliopsida</taxon>
        <taxon>eudicotyledons</taxon>
        <taxon>Gunneridae</taxon>
        <taxon>Pentapetalae</taxon>
        <taxon>rosids</taxon>
        <taxon>malvids</taxon>
        <taxon>Malvales</taxon>
        <taxon>Malvaceae</taxon>
        <taxon>Malvoideae</taxon>
        <taxon>Gossypium</taxon>
    </lineage>
</organism>
<dbReference type="EMBL" id="KN398991">
    <property type="protein sequence ID" value="KHG13143.1"/>
    <property type="molecule type" value="Genomic_DNA"/>
</dbReference>
<name>A0A0B0NEY8_GOSAR</name>
<protein>
    <submittedName>
        <fullName evidence="1">Uncharacterized protein</fullName>
    </submittedName>
</protein>
<evidence type="ECO:0000313" key="1">
    <source>
        <dbReference type="EMBL" id="KHG13143.1"/>
    </source>
</evidence>
<keyword evidence="2" id="KW-1185">Reference proteome</keyword>
<reference evidence="2" key="1">
    <citation type="submission" date="2014-09" db="EMBL/GenBank/DDBJ databases">
        <authorList>
            <person name="Mudge J."/>
            <person name="Ramaraj T."/>
            <person name="Lindquist I.E."/>
            <person name="Bharti A.K."/>
            <person name="Sundararajan A."/>
            <person name="Cameron C.T."/>
            <person name="Woodward J.E."/>
            <person name="May G.D."/>
            <person name="Brubaker C."/>
            <person name="Broadhvest J."/>
            <person name="Wilkins T.A."/>
        </authorList>
    </citation>
    <scope>NUCLEOTIDE SEQUENCE</scope>
    <source>
        <strain evidence="2">cv. AKA8401</strain>
    </source>
</reference>
<gene>
    <name evidence="1" type="ORF">F383_17473</name>
</gene>
<proteinExistence type="predicted"/>
<evidence type="ECO:0000313" key="2">
    <source>
        <dbReference type="Proteomes" id="UP000032142"/>
    </source>
</evidence>
<dbReference type="AlphaFoldDB" id="A0A0B0NEY8"/>
<sequence>MTSKTCSDFFIFDCFSLLLLPNALLSI</sequence>
<accession>A0A0B0NEY8</accession>
<dbReference type="Proteomes" id="UP000032142">
    <property type="component" value="Unassembled WGS sequence"/>
</dbReference>